<feature type="compositionally biased region" description="Acidic residues" evidence="2">
    <location>
        <begin position="63"/>
        <end position="95"/>
    </location>
</feature>
<feature type="compositionally biased region" description="Polar residues" evidence="2">
    <location>
        <begin position="34"/>
        <end position="43"/>
    </location>
</feature>
<dbReference type="InParanoid" id="A0A2T3AM76"/>
<evidence type="ECO:0000256" key="1">
    <source>
        <dbReference type="SAM" id="Coils"/>
    </source>
</evidence>
<keyword evidence="4" id="KW-1185">Reference proteome</keyword>
<accession>A0A2T3AM76</accession>
<keyword evidence="1" id="KW-0175">Coiled coil</keyword>
<feature type="compositionally biased region" description="Basic and acidic residues" evidence="2">
    <location>
        <begin position="45"/>
        <end position="57"/>
    </location>
</feature>
<feature type="coiled-coil region" evidence="1">
    <location>
        <begin position="165"/>
        <end position="192"/>
    </location>
</feature>
<organism evidence="3 4">
    <name type="scientific">Coniella lustricola</name>
    <dbReference type="NCBI Taxonomy" id="2025994"/>
    <lineage>
        <taxon>Eukaryota</taxon>
        <taxon>Fungi</taxon>
        <taxon>Dikarya</taxon>
        <taxon>Ascomycota</taxon>
        <taxon>Pezizomycotina</taxon>
        <taxon>Sordariomycetes</taxon>
        <taxon>Sordariomycetidae</taxon>
        <taxon>Diaporthales</taxon>
        <taxon>Schizoparmaceae</taxon>
        <taxon>Coniella</taxon>
    </lineage>
</organism>
<feature type="compositionally biased region" description="Basic and acidic residues" evidence="2">
    <location>
        <begin position="96"/>
        <end position="109"/>
    </location>
</feature>
<dbReference type="STRING" id="2025994.A0A2T3AM76"/>
<evidence type="ECO:0000256" key="2">
    <source>
        <dbReference type="SAM" id="MobiDB-lite"/>
    </source>
</evidence>
<dbReference type="AlphaFoldDB" id="A0A2T3AM76"/>
<sequence length="854" mass="97785">MESDHNLSRQVSPPENNSLFVEQDHPNYEPAEYQYQQESQNYALSDKDAKENADKNVEGSNCEPEDTADTLEHEDNDEAEQNEDDESEQSENDEPEQNRDEPQSLDPHHFQITPHNEVQYNVRKQEGGDNREKKTECVTCSPETSRLKRLLDTIKRIAMRKNDIIKEKGAEITSLKAEIRNLKEQLAGFEAADLRRLSRKNPRRQDAAARSKSWHQMLRSHLSSSRGDIMLWKKVWKTCYHEENMPFNLRLHPCIELVPLESSDAATTSAVHGYGQVMRETEYPPPDASAGFIEWLPPKIFIKILAELLFFDECLVHVFSRLDPFHEPDSWEAGDEQKSSGLPGRFFISGADRARISLTHDTILARDLLAPLAVSRKWCFYGCSIFYAKNTFAFSSFGELERFANGSGVARVQRITKVELHWMGGKTQENVTSQLNYRVRPLQWLTEMHRLRTLVVFIDESSRSVIRRPDEALDILKYERRLTNGQPNARNTRALRLCQGWDFLHMLRGLKHIRLYDSQKYLRHFDRARSAVRDQSAEIDLNRTARMEVVPKRASLYRIQNLVDLFPRQVNLWFPEKTDYEIAGIIESGGVVYSPEPNDLDKDVKVEEIRRIFVEVAGDEGIQQAQDHNANVDADSVDENGISVSEDAASRDEDAILINENAEYDDDNDASDGKNVDTDAQSVSFDPHTLSLPRSLPSIRHSEHRNTLAAASESGQHGYDELYTANKEIVPHTPEVEEQNKNGRTSLFSVASDQDRFTGQSNSPTIVDLAAIELAKDNVGNQNMNRQKHLLEWLDEAKSSSRIRSLSPKANSARDIKRKRESSVCDSEPSRPRKRQLKKFAYGPQNNWAWGRRV</sequence>
<feature type="region of interest" description="Disordered" evidence="2">
    <location>
        <begin position="662"/>
        <end position="695"/>
    </location>
</feature>
<feature type="compositionally biased region" description="Polar residues" evidence="2">
    <location>
        <begin position="801"/>
        <end position="810"/>
    </location>
</feature>
<dbReference type="Proteomes" id="UP000241462">
    <property type="component" value="Unassembled WGS sequence"/>
</dbReference>
<evidence type="ECO:0000313" key="4">
    <source>
        <dbReference type="Proteomes" id="UP000241462"/>
    </source>
</evidence>
<proteinExistence type="predicted"/>
<gene>
    <name evidence="3" type="ORF">BD289DRAFT_478632</name>
</gene>
<name>A0A2T3AM76_9PEZI</name>
<reference evidence="3 4" key="1">
    <citation type="journal article" date="2018" name="Mycol. Prog.">
        <title>Coniella lustricola, a new species from submerged detritus.</title>
        <authorList>
            <person name="Raudabaugh D.B."/>
            <person name="Iturriaga T."/>
            <person name="Carver A."/>
            <person name="Mondo S."/>
            <person name="Pangilinan J."/>
            <person name="Lipzen A."/>
            <person name="He G."/>
            <person name="Amirebrahimi M."/>
            <person name="Grigoriev I.V."/>
            <person name="Miller A.N."/>
        </authorList>
    </citation>
    <scope>NUCLEOTIDE SEQUENCE [LARGE SCALE GENOMIC DNA]</scope>
    <source>
        <strain evidence="3 4">B22-T-1</strain>
    </source>
</reference>
<protein>
    <submittedName>
        <fullName evidence="3">Uncharacterized protein</fullName>
    </submittedName>
</protein>
<feature type="compositionally biased region" description="Polar residues" evidence="2">
    <location>
        <begin position="8"/>
        <end position="20"/>
    </location>
</feature>
<evidence type="ECO:0000313" key="3">
    <source>
        <dbReference type="EMBL" id="PSS03476.1"/>
    </source>
</evidence>
<dbReference type="OrthoDB" id="3439669at2759"/>
<dbReference type="EMBL" id="KZ678375">
    <property type="protein sequence ID" value="PSS03476.1"/>
    <property type="molecule type" value="Genomic_DNA"/>
</dbReference>
<feature type="region of interest" description="Disordered" evidence="2">
    <location>
        <begin position="801"/>
        <end position="836"/>
    </location>
</feature>
<feature type="region of interest" description="Disordered" evidence="2">
    <location>
        <begin position="1"/>
        <end position="118"/>
    </location>
</feature>